<dbReference type="CDD" id="cd21134">
    <property type="entry name" value="YTH"/>
    <property type="match status" value="1"/>
</dbReference>
<dbReference type="EMBL" id="KB456267">
    <property type="protein sequence ID" value="EMF10505.1"/>
    <property type="molecule type" value="Genomic_DNA"/>
</dbReference>
<keyword evidence="4" id="KW-1185">Reference proteome</keyword>
<dbReference type="HOGENOM" id="CLU_303682_0_0_1"/>
<feature type="region of interest" description="Disordered" evidence="1">
    <location>
        <begin position="704"/>
        <end position="725"/>
    </location>
</feature>
<feature type="region of interest" description="Disordered" evidence="1">
    <location>
        <begin position="487"/>
        <end position="558"/>
    </location>
</feature>
<dbReference type="GO" id="GO:0003723">
    <property type="term" value="F:RNA binding"/>
    <property type="evidence" value="ECO:0007669"/>
    <property type="project" value="InterPro"/>
</dbReference>
<dbReference type="GeneID" id="27898613"/>
<dbReference type="OrthoDB" id="306690at2759"/>
<feature type="domain" description="YTH" evidence="2">
    <location>
        <begin position="327"/>
        <end position="464"/>
    </location>
</feature>
<dbReference type="PROSITE" id="PS50882">
    <property type="entry name" value="YTH"/>
    <property type="match status" value="1"/>
</dbReference>
<feature type="compositionally biased region" description="Basic and acidic residues" evidence="1">
    <location>
        <begin position="832"/>
        <end position="843"/>
    </location>
</feature>
<evidence type="ECO:0000259" key="2">
    <source>
        <dbReference type="PROSITE" id="PS50882"/>
    </source>
</evidence>
<evidence type="ECO:0000256" key="1">
    <source>
        <dbReference type="SAM" id="MobiDB-lite"/>
    </source>
</evidence>
<dbReference type="STRING" id="692275.N1QE16"/>
<gene>
    <name evidence="3" type="ORF">SEPMUDRAFT_119053</name>
</gene>
<dbReference type="RefSeq" id="XP_016758626.1">
    <property type="nucleotide sequence ID" value="XM_016901476.1"/>
</dbReference>
<dbReference type="Gene3D" id="3.10.590.10">
    <property type="entry name" value="ph1033 like domains"/>
    <property type="match status" value="1"/>
</dbReference>
<dbReference type="Pfam" id="PF04146">
    <property type="entry name" value="YTH"/>
    <property type="match status" value="1"/>
</dbReference>
<sequence length="980" mass="105891">MASGANSSPPSLDAESSGVTTTHRRENSKTAAGSMSSGAQRKPILKLHAKMSDDTALRTAQPLFPPTIWSPSTAWDSKSAGLPPKPTWASLASPVGAGSTPFSGTHNNLRPFPGLGVTAEDGAVFEGNTKHRLDFKAPTSNIRFTQTKEYHNPSNLDGAAHNLGNHNSGNSRALVVKTDPLPQHQFADAQHPIDGAYYVHPSGFADSPPLTGSSAPTPAICISPAVDIPVCHAGQLSSSSATPTSFFLEHGDRDAVSKTSTHDVWMEHHHDHSLRRALKDPSAQWEQAFDGALNLLAGLNPQHYKMVTGVNIPHASSLLQFTDQVQSVVINIKTEFFENLIASVKASRYSCMDKVSERIQEVYNSRSPTQKVLFMFSVIGGKKFSGLAEMSGPWDPSHFLSDWHLNPACPPCTGSFPVTWIYVKDVWYNSFDRIRQPSNDHPVSNMWNGMMFTEETGRDVVRGFVQTPATASILGYPRNYLENFQRRDGSEYGQPRGASSARGPRGGWRGGSRGGKNNNAWRGQNEQLNRTEAVPEPQDNDATPAVANPGRLKFPVTGAAQPGDFDMASLNENSDIISTNTTNMARAHASLSSAGRGAHNNAMVRSSQPVVQPPPDNCARHESVHLAQHSDAAGIRSGVTTFLPSPAFGSPHEFTQSHSRPPAALQHSVSMSALSTQPTVQSKDARVLLASGSMNSLPITLSDAPEHRQHSAHGTGGGTHRQLQQNLNGSFPFREFGYLQEQDTSTHHPNAPTARNTAMHFAMGANAKPHQLMARYHSLQAAGYNLQYELRHPNAHSLDRRLMEARLAQNTAEIRVVEMELGVSSSPSESLSPERYDSFKYEDGSSNSSESAPNLSSLPADDARTPGFLSTVGTPNHIAGSDLEPGLHGDSGPSGDQYDRDAQSHWGSRLKNVDDFLSSLHNFGKGSAVQTPNQTSSYMVNNSADGGQLPRSTSNYSFTGPAKVNRQEEEEQQGGVRLDT</sequence>
<proteinExistence type="predicted"/>
<feature type="compositionally biased region" description="Polar residues" evidence="1">
    <location>
        <begin position="29"/>
        <end position="39"/>
    </location>
</feature>
<evidence type="ECO:0000313" key="4">
    <source>
        <dbReference type="Proteomes" id="UP000016931"/>
    </source>
</evidence>
<feature type="compositionally biased region" description="Polar residues" evidence="1">
    <location>
        <begin position="928"/>
        <end position="958"/>
    </location>
</feature>
<dbReference type="eggNOG" id="KOG1901">
    <property type="taxonomic scope" value="Eukaryota"/>
</dbReference>
<protein>
    <recommendedName>
        <fullName evidence="2">YTH domain-containing protein</fullName>
    </recommendedName>
</protein>
<dbReference type="AlphaFoldDB" id="N1QE16"/>
<feature type="region of interest" description="Disordered" evidence="1">
    <location>
        <begin position="1"/>
        <end position="41"/>
    </location>
</feature>
<dbReference type="OMA" id="SHIRQPH"/>
<feature type="compositionally biased region" description="Polar residues" evidence="1">
    <location>
        <begin position="516"/>
        <end position="530"/>
    </location>
</feature>
<organism evidence="3 4">
    <name type="scientific">Sphaerulina musiva (strain SO2202)</name>
    <name type="common">Poplar stem canker fungus</name>
    <name type="synonym">Septoria musiva</name>
    <dbReference type="NCBI Taxonomy" id="692275"/>
    <lineage>
        <taxon>Eukaryota</taxon>
        <taxon>Fungi</taxon>
        <taxon>Dikarya</taxon>
        <taxon>Ascomycota</taxon>
        <taxon>Pezizomycotina</taxon>
        <taxon>Dothideomycetes</taxon>
        <taxon>Dothideomycetidae</taxon>
        <taxon>Mycosphaerellales</taxon>
        <taxon>Mycosphaerellaceae</taxon>
        <taxon>Sphaerulina</taxon>
    </lineage>
</organism>
<feature type="region of interest" description="Disordered" evidence="1">
    <location>
        <begin position="820"/>
        <end position="903"/>
    </location>
</feature>
<evidence type="ECO:0000313" key="3">
    <source>
        <dbReference type="EMBL" id="EMF10505.1"/>
    </source>
</evidence>
<feature type="compositionally biased region" description="Polar residues" evidence="1">
    <location>
        <begin position="1"/>
        <end position="10"/>
    </location>
</feature>
<dbReference type="InterPro" id="IPR007275">
    <property type="entry name" value="YTH_domain"/>
</dbReference>
<dbReference type="Proteomes" id="UP000016931">
    <property type="component" value="Unassembled WGS sequence"/>
</dbReference>
<feature type="compositionally biased region" description="Low complexity" evidence="1">
    <location>
        <begin position="845"/>
        <end position="860"/>
    </location>
</feature>
<feature type="compositionally biased region" description="Gly residues" evidence="1">
    <location>
        <begin position="504"/>
        <end position="514"/>
    </location>
</feature>
<reference evidence="3 4" key="1">
    <citation type="journal article" date="2012" name="PLoS Pathog.">
        <title>Diverse lifestyles and strategies of plant pathogenesis encoded in the genomes of eighteen Dothideomycetes fungi.</title>
        <authorList>
            <person name="Ohm R.A."/>
            <person name="Feau N."/>
            <person name="Henrissat B."/>
            <person name="Schoch C.L."/>
            <person name="Horwitz B.A."/>
            <person name="Barry K.W."/>
            <person name="Condon B.J."/>
            <person name="Copeland A.C."/>
            <person name="Dhillon B."/>
            <person name="Glaser F."/>
            <person name="Hesse C.N."/>
            <person name="Kosti I."/>
            <person name="LaButti K."/>
            <person name="Lindquist E.A."/>
            <person name="Lucas S."/>
            <person name="Salamov A.A."/>
            <person name="Bradshaw R.E."/>
            <person name="Ciuffetti L."/>
            <person name="Hamelin R.C."/>
            <person name="Kema G.H.J."/>
            <person name="Lawrence C."/>
            <person name="Scott J.A."/>
            <person name="Spatafora J.W."/>
            <person name="Turgeon B.G."/>
            <person name="de Wit P.J.G.M."/>
            <person name="Zhong S."/>
            <person name="Goodwin S.B."/>
            <person name="Grigoriev I.V."/>
        </authorList>
    </citation>
    <scope>NUCLEOTIDE SEQUENCE [LARGE SCALE GENOMIC DNA]</scope>
    <source>
        <strain evidence="3 4">SO2202</strain>
    </source>
</reference>
<name>N1QE16_SPHMS</name>
<accession>N1QE16</accession>
<feature type="region of interest" description="Disordered" evidence="1">
    <location>
        <begin position="927"/>
        <end position="980"/>
    </location>
</feature>